<protein>
    <submittedName>
        <fullName evidence="1">DciA family protein</fullName>
    </submittedName>
</protein>
<keyword evidence="2" id="KW-1185">Reference proteome</keyword>
<sequence>MKTKPQDMAKLASKRFGQLQRHSGQLDRLREALLPLLDPAMHTQFRIANLRDGKLVLELTSAAWATRLQYQRLDILSQLRQQGFPMLTTIEFKVNPALSRLSQPKKAPASKTLSVNASSHLEALADSIGGELGEKLKKLAAHGGRPTKRSD</sequence>
<accession>A0ABP9SF21</accession>
<evidence type="ECO:0000313" key="2">
    <source>
        <dbReference type="Proteomes" id="UP001501600"/>
    </source>
</evidence>
<organism evidence="1 2">
    <name type="scientific">Ferrimonas gelatinilytica</name>
    <dbReference type="NCBI Taxonomy" id="1255257"/>
    <lineage>
        <taxon>Bacteria</taxon>
        <taxon>Pseudomonadati</taxon>
        <taxon>Pseudomonadota</taxon>
        <taxon>Gammaproteobacteria</taxon>
        <taxon>Alteromonadales</taxon>
        <taxon>Ferrimonadaceae</taxon>
        <taxon>Ferrimonas</taxon>
    </lineage>
</organism>
<dbReference type="Proteomes" id="UP001501600">
    <property type="component" value="Unassembled WGS sequence"/>
</dbReference>
<comment type="caution">
    <text evidence="1">The sequence shown here is derived from an EMBL/GenBank/DDBJ whole genome shotgun (WGS) entry which is preliminary data.</text>
</comment>
<gene>
    <name evidence="1" type="ORF">GCM10025772_26980</name>
</gene>
<dbReference type="Pfam" id="PF05258">
    <property type="entry name" value="DciA"/>
    <property type="match status" value="1"/>
</dbReference>
<evidence type="ECO:0000313" key="1">
    <source>
        <dbReference type="EMBL" id="GAA5194305.1"/>
    </source>
</evidence>
<dbReference type="InterPro" id="IPR007922">
    <property type="entry name" value="DciA-like"/>
</dbReference>
<proteinExistence type="predicted"/>
<dbReference type="RefSeq" id="WP_345317696.1">
    <property type="nucleotide sequence ID" value="NZ_BAABLF010000029.1"/>
</dbReference>
<reference evidence="2" key="1">
    <citation type="journal article" date="2019" name="Int. J. Syst. Evol. Microbiol.">
        <title>The Global Catalogue of Microorganisms (GCM) 10K type strain sequencing project: providing services to taxonomists for standard genome sequencing and annotation.</title>
        <authorList>
            <consortium name="The Broad Institute Genomics Platform"/>
            <consortium name="The Broad Institute Genome Sequencing Center for Infectious Disease"/>
            <person name="Wu L."/>
            <person name="Ma J."/>
        </authorList>
    </citation>
    <scope>NUCLEOTIDE SEQUENCE [LARGE SCALE GENOMIC DNA]</scope>
    <source>
        <strain evidence="2">JCM 18720</strain>
    </source>
</reference>
<name>A0ABP9SF21_9GAMM</name>
<dbReference type="EMBL" id="BAABLF010000029">
    <property type="protein sequence ID" value="GAA5194305.1"/>
    <property type="molecule type" value="Genomic_DNA"/>
</dbReference>